<dbReference type="Gene3D" id="3.80.10.10">
    <property type="entry name" value="Ribonuclease Inhibitor"/>
    <property type="match status" value="1"/>
</dbReference>
<dbReference type="SUPFAM" id="SSF52047">
    <property type="entry name" value="RNI-like"/>
    <property type="match status" value="1"/>
</dbReference>
<proteinExistence type="predicted"/>
<evidence type="ECO:0000313" key="2">
    <source>
        <dbReference type="EMBL" id="KAK4352786.1"/>
    </source>
</evidence>
<dbReference type="Proteomes" id="UP001291623">
    <property type="component" value="Unassembled WGS sequence"/>
</dbReference>
<organism evidence="2 3">
    <name type="scientific">Anisodus tanguticus</name>
    <dbReference type="NCBI Taxonomy" id="243964"/>
    <lineage>
        <taxon>Eukaryota</taxon>
        <taxon>Viridiplantae</taxon>
        <taxon>Streptophyta</taxon>
        <taxon>Embryophyta</taxon>
        <taxon>Tracheophyta</taxon>
        <taxon>Spermatophyta</taxon>
        <taxon>Magnoliopsida</taxon>
        <taxon>eudicotyledons</taxon>
        <taxon>Gunneridae</taxon>
        <taxon>Pentapetalae</taxon>
        <taxon>asterids</taxon>
        <taxon>lamiids</taxon>
        <taxon>Solanales</taxon>
        <taxon>Solanaceae</taxon>
        <taxon>Solanoideae</taxon>
        <taxon>Hyoscyameae</taxon>
        <taxon>Anisodus</taxon>
    </lineage>
</organism>
<dbReference type="EMBL" id="JAVYJV010000015">
    <property type="protein sequence ID" value="KAK4352786.1"/>
    <property type="molecule type" value="Genomic_DNA"/>
</dbReference>
<dbReference type="PANTHER" id="PTHR31639">
    <property type="entry name" value="F-BOX PROTEIN-LIKE"/>
    <property type="match status" value="1"/>
</dbReference>
<name>A0AAE1RJJ0_9SOLA</name>
<protein>
    <recommendedName>
        <fullName evidence="1">F-box domain-containing protein</fullName>
    </recommendedName>
</protein>
<dbReference type="InterPro" id="IPR036047">
    <property type="entry name" value="F-box-like_dom_sf"/>
</dbReference>
<dbReference type="PROSITE" id="PS50181">
    <property type="entry name" value="FBOX"/>
    <property type="match status" value="1"/>
</dbReference>
<dbReference type="PANTHER" id="PTHR31639:SF333">
    <property type="entry name" value="F-BOX DOMAIN, FBD DOMAIN, LEUCINE-RICH REPEAT DOMAIN, L DOMAIN-LIKE PROTEIN-RELATED"/>
    <property type="match status" value="1"/>
</dbReference>
<feature type="domain" description="F-box" evidence="1">
    <location>
        <begin position="118"/>
        <end position="176"/>
    </location>
</feature>
<dbReference type="InterPro" id="IPR055411">
    <property type="entry name" value="LRR_FXL15/At3g58940/PEG3-like"/>
</dbReference>
<dbReference type="InterPro" id="IPR032675">
    <property type="entry name" value="LRR_dom_sf"/>
</dbReference>
<dbReference type="InterPro" id="IPR001810">
    <property type="entry name" value="F-box_dom"/>
</dbReference>
<dbReference type="SMART" id="SM00256">
    <property type="entry name" value="FBOX"/>
    <property type="match status" value="1"/>
</dbReference>
<comment type="caution">
    <text evidence="2">The sequence shown here is derived from an EMBL/GenBank/DDBJ whole genome shotgun (WGS) entry which is preliminary data.</text>
</comment>
<dbReference type="AlphaFoldDB" id="A0AAE1RJJ0"/>
<dbReference type="Pfam" id="PF24758">
    <property type="entry name" value="LRR_At5g56370"/>
    <property type="match status" value="1"/>
</dbReference>
<sequence length="386" mass="44882">MSRDAVREYLTTHDCIEEDLIALRKIKLEGFVNTKNERLFMKLMLARSPSLVKVIVKPAELIEQKSRKKINLKKRSNVSVRLSLVPIQVLITSLVRLRKNNNYIAQNYMNYFNEGRGTDRIFELPRHLIDDILNHMTIKEIARMSVLSRKWNHKWSTHPTILLDRWFHEEIKYRNRSSSSNISDFKNIVNNILLKHSGHIITFVLDISGVGSDDRDIWLRYVSNRGVKELKIKNSTQSTYTLPSFLFNSGELSHLDITNCAFNMPLASTSFQNLVKLDLKKISFDPTLAYTILEAPHLLTMFFTDCNGLQYLNISASRLIGLHIVDSHYVDLKILKAYAELKVLTIASCDKIQQYEFWRRFTLTEIICSFPKLIGFCFNNDLFKTV</sequence>
<evidence type="ECO:0000259" key="1">
    <source>
        <dbReference type="PROSITE" id="PS50181"/>
    </source>
</evidence>
<dbReference type="Pfam" id="PF00646">
    <property type="entry name" value="F-box"/>
    <property type="match status" value="1"/>
</dbReference>
<reference evidence="2" key="1">
    <citation type="submission" date="2023-12" db="EMBL/GenBank/DDBJ databases">
        <title>Genome assembly of Anisodus tanguticus.</title>
        <authorList>
            <person name="Wang Y.-J."/>
        </authorList>
    </citation>
    <scope>NUCLEOTIDE SEQUENCE</scope>
    <source>
        <strain evidence="2">KB-2021</strain>
        <tissue evidence="2">Leaf</tissue>
    </source>
</reference>
<evidence type="ECO:0000313" key="3">
    <source>
        <dbReference type="Proteomes" id="UP001291623"/>
    </source>
</evidence>
<accession>A0AAE1RJJ0</accession>
<gene>
    <name evidence="2" type="ORF">RND71_028304</name>
</gene>
<keyword evidence="3" id="KW-1185">Reference proteome</keyword>
<dbReference type="SUPFAM" id="SSF81383">
    <property type="entry name" value="F-box domain"/>
    <property type="match status" value="1"/>
</dbReference>